<sequence length="860" mass="97507">MPNITDESSSMVMTEDDPSEPLIAQAKPTPDILDHPLFHQLLGLIHEQNATMKEQRNFLEEQRDLTKEVKKAIENFGIQGRDATRGDTRENPDVHTDSIDTTPHQQPLLEPEAEGPTKETAKNLIHETLQQISTVLESVKDSLGSVKETLIAHGKKFDILTRDALKDNQPYEQKAMEDESTCTALFEMATAKTKEEVDDWIKRMDVSLVFIALFSAVLTVFLVPATQNLFPSNNNSPGNPTDSAPPVPKTSAQDVFLLYFLALILAIFHAVLAVLGRQWMSNLTNRPKGSTYRERLLRHLERETVAKRWLKYLVEFLHYILLASIGLFMIGLLYQLRNLAGSFDQEPQRLLIAWKVGLLISSLMPAAVAAATMHSLVFEVSPFGGPFSALLLKIFRTLAKPIGCLADWTGNCLVSFSCVALCECGVWSLVLVPFILITSGLWLVAFIFGRWTGWRKEFNTDDQKKLVGAFMDIMAESSQPDLLERAVGSFSYVEWFENGKGTADQLEKTWNRLTATDTSVRVRETLKARAQQFIPYGAKNWTKVGPGLTKELIQSFSAFQSWPEEFREQFLKTSFRGGNTDLRGFSLLPFEECIARVLCSYNHEGMLGSRWSIFDLAEKHCLDLFEEGKGDDVTRILSHVDRLDLIKSHIQSPDGVLLSLVRFIVRGRKHELLRRINEFVQTVDESRLGPRSLSQVFLVLASPPPTGIDLCPLIDYISRHPYNLTWKETSDTIIAYLTSFPLSQFSDSTPVRRFLKQCPDTEFRDQDGDRYPTSDENRSRAGDLLAGEVSSFLPLHSVDRLRRTEYHLFFHRRDRLYIHPISITVPLGASRSDSQHFLATRLSPLPFHRLHFRRSGESCR</sequence>
<keyword evidence="2" id="KW-0472">Membrane</keyword>
<feature type="compositionally biased region" description="Basic and acidic residues" evidence="1">
    <location>
        <begin position="82"/>
        <end position="98"/>
    </location>
</feature>
<evidence type="ECO:0000313" key="5">
    <source>
        <dbReference type="Proteomes" id="UP000076798"/>
    </source>
</evidence>
<organism evidence="4 5">
    <name type="scientific">Sistotremastrum suecicum HHB10207 ss-3</name>
    <dbReference type="NCBI Taxonomy" id="1314776"/>
    <lineage>
        <taxon>Eukaryota</taxon>
        <taxon>Fungi</taxon>
        <taxon>Dikarya</taxon>
        <taxon>Basidiomycota</taxon>
        <taxon>Agaricomycotina</taxon>
        <taxon>Agaricomycetes</taxon>
        <taxon>Sistotremastrales</taxon>
        <taxon>Sistotremastraceae</taxon>
        <taxon>Sistotremastrum</taxon>
    </lineage>
</organism>
<feature type="region of interest" description="Disordered" evidence="1">
    <location>
        <begin position="76"/>
        <end position="117"/>
    </location>
</feature>
<feature type="domain" description="DUF6535" evidence="3">
    <location>
        <begin position="184"/>
        <end position="337"/>
    </location>
</feature>
<dbReference type="EMBL" id="KV428071">
    <property type="protein sequence ID" value="KZT38018.1"/>
    <property type="molecule type" value="Genomic_DNA"/>
</dbReference>
<evidence type="ECO:0000256" key="2">
    <source>
        <dbReference type="SAM" id="Phobius"/>
    </source>
</evidence>
<gene>
    <name evidence="4" type="ORF">SISSUDRAFT_1119885</name>
</gene>
<feature type="transmembrane region" description="Helical" evidence="2">
    <location>
        <begin position="256"/>
        <end position="276"/>
    </location>
</feature>
<dbReference type="InterPro" id="IPR045338">
    <property type="entry name" value="DUF6535"/>
</dbReference>
<reference evidence="4 5" key="1">
    <citation type="journal article" date="2016" name="Mol. Biol. Evol.">
        <title>Comparative Genomics of Early-Diverging Mushroom-Forming Fungi Provides Insights into the Origins of Lignocellulose Decay Capabilities.</title>
        <authorList>
            <person name="Nagy L.G."/>
            <person name="Riley R."/>
            <person name="Tritt A."/>
            <person name="Adam C."/>
            <person name="Daum C."/>
            <person name="Floudas D."/>
            <person name="Sun H."/>
            <person name="Yadav J.S."/>
            <person name="Pangilinan J."/>
            <person name="Larsson K.H."/>
            <person name="Matsuura K."/>
            <person name="Barry K."/>
            <person name="Labutti K."/>
            <person name="Kuo R."/>
            <person name="Ohm R.A."/>
            <person name="Bhattacharya S.S."/>
            <person name="Shirouzu T."/>
            <person name="Yoshinaga Y."/>
            <person name="Martin F.M."/>
            <person name="Grigoriev I.V."/>
            <person name="Hibbett D.S."/>
        </authorList>
    </citation>
    <scope>NUCLEOTIDE SEQUENCE [LARGE SCALE GENOMIC DNA]</scope>
    <source>
        <strain evidence="4 5">HHB10207 ss-3</strain>
    </source>
</reference>
<feature type="transmembrane region" description="Helical" evidence="2">
    <location>
        <begin position="316"/>
        <end position="336"/>
    </location>
</feature>
<evidence type="ECO:0000256" key="1">
    <source>
        <dbReference type="SAM" id="MobiDB-lite"/>
    </source>
</evidence>
<keyword evidence="2" id="KW-1133">Transmembrane helix</keyword>
<dbReference type="Pfam" id="PF20153">
    <property type="entry name" value="DUF6535"/>
    <property type="match status" value="1"/>
</dbReference>
<evidence type="ECO:0000259" key="3">
    <source>
        <dbReference type="Pfam" id="PF20153"/>
    </source>
</evidence>
<accession>A0A166D0A1</accession>
<dbReference type="OrthoDB" id="3221808at2759"/>
<keyword evidence="5" id="KW-1185">Reference proteome</keyword>
<proteinExistence type="predicted"/>
<name>A0A166D0A1_9AGAM</name>
<feature type="transmembrane region" description="Helical" evidence="2">
    <location>
        <begin position="356"/>
        <end position="377"/>
    </location>
</feature>
<evidence type="ECO:0000313" key="4">
    <source>
        <dbReference type="EMBL" id="KZT38018.1"/>
    </source>
</evidence>
<dbReference type="Proteomes" id="UP000076798">
    <property type="component" value="Unassembled WGS sequence"/>
</dbReference>
<keyword evidence="2" id="KW-0812">Transmembrane</keyword>
<feature type="transmembrane region" description="Helical" evidence="2">
    <location>
        <begin position="426"/>
        <end position="448"/>
    </location>
</feature>
<dbReference type="AlphaFoldDB" id="A0A166D0A1"/>
<feature type="transmembrane region" description="Helical" evidence="2">
    <location>
        <begin position="206"/>
        <end position="225"/>
    </location>
</feature>
<protein>
    <recommendedName>
        <fullName evidence="3">DUF6535 domain-containing protein</fullName>
    </recommendedName>
</protein>